<feature type="compositionally biased region" description="Low complexity" evidence="1">
    <location>
        <begin position="124"/>
        <end position="134"/>
    </location>
</feature>
<dbReference type="EMBL" id="MUJZ01066702">
    <property type="protein sequence ID" value="OTF70212.1"/>
    <property type="molecule type" value="Genomic_DNA"/>
</dbReference>
<accession>A0A1Y3AP30</accession>
<sequence>MAVHCPMHNRWIRQLPQSTLPQKHRWPSIHLLPLQVNQWISTLPADQSSLSSSSQSNNSISNSLFRQSNESSYSTNQTQPAVVSAANLNAHDTVERSQQTDHHQEHDHVERQSVNSTNQESIVNNNTTNAPTTNVHSGCPYFHRLNNLRTVID</sequence>
<evidence type="ECO:0000313" key="3">
    <source>
        <dbReference type="Proteomes" id="UP000194236"/>
    </source>
</evidence>
<feature type="compositionally biased region" description="Low complexity" evidence="1">
    <location>
        <begin position="47"/>
        <end position="64"/>
    </location>
</feature>
<feature type="compositionally biased region" description="Polar residues" evidence="1">
    <location>
        <begin position="112"/>
        <end position="123"/>
    </location>
</feature>
<feature type="region of interest" description="Disordered" evidence="1">
    <location>
        <begin position="46"/>
        <end position="135"/>
    </location>
</feature>
<organism evidence="2 3">
    <name type="scientific">Euroglyphus maynei</name>
    <name type="common">Mayne's house dust mite</name>
    <dbReference type="NCBI Taxonomy" id="6958"/>
    <lineage>
        <taxon>Eukaryota</taxon>
        <taxon>Metazoa</taxon>
        <taxon>Ecdysozoa</taxon>
        <taxon>Arthropoda</taxon>
        <taxon>Chelicerata</taxon>
        <taxon>Arachnida</taxon>
        <taxon>Acari</taxon>
        <taxon>Acariformes</taxon>
        <taxon>Sarcoptiformes</taxon>
        <taxon>Astigmata</taxon>
        <taxon>Psoroptidia</taxon>
        <taxon>Analgoidea</taxon>
        <taxon>Pyroglyphidae</taxon>
        <taxon>Pyroglyphinae</taxon>
        <taxon>Euroglyphus</taxon>
    </lineage>
</organism>
<dbReference type="AlphaFoldDB" id="A0A1Y3AP30"/>
<feature type="compositionally biased region" description="Polar residues" evidence="1">
    <location>
        <begin position="65"/>
        <end position="81"/>
    </location>
</feature>
<protein>
    <submittedName>
        <fullName evidence="2">Uncharacterized protein</fullName>
    </submittedName>
</protein>
<gene>
    <name evidence="2" type="ORF">BLA29_008253</name>
</gene>
<feature type="compositionally biased region" description="Basic and acidic residues" evidence="1">
    <location>
        <begin position="92"/>
        <end position="111"/>
    </location>
</feature>
<dbReference type="Proteomes" id="UP000194236">
    <property type="component" value="Unassembled WGS sequence"/>
</dbReference>
<keyword evidence="3" id="KW-1185">Reference proteome</keyword>
<evidence type="ECO:0000256" key="1">
    <source>
        <dbReference type="SAM" id="MobiDB-lite"/>
    </source>
</evidence>
<reference evidence="2 3" key="1">
    <citation type="submission" date="2017-03" db="EMBL/GenBank/DDBJ databases">
        <title>Genome Survey of Euroglyphus maynei.</title>
        <authorList>
            <person name="Arlian L.G."/>
            <person name="Morgan M.S."/>
            <person name="Rider S.D."/>
        </authorList>
    </citation>
    <scope>NUCLEOTIDE SEQUENCE [LARGE SCALE GENOMIC DNA]</scope>
    <source>
        <strain evidence="2">Arlian Lab</strain>
        <tissue evidence="2">Whole body</tissue>
    </source>
</reference>
<proteinExistence type="predicted"/>
<comment type="caution">
    <text evidence="2">The sequence shown here is derived from an EMBL/GenBank/DDBJ whole genome shotgun (WGS) entry which is preliminary data.</text>
</comment>
<name>A0A1Y3AP30_EURMA</name>
<evidence type="ECO:0000313" key="2">
    <source>
        <dbReference type="EMBL" id="OTF70212.1"/>
    </source>
</evidence>